<dbReference type="InterPro" id="IPR011549">
    <property type="entry name" value="RibD_C"/>
</dbReference>
<dbReference type="NCBIfam" id="TIGR00326">
    <property type="entry name" value="eubact_ribD"/>
    <property type="match status" value="1"/>
</dbReference>
<dbReference type="GO" id="GO:0050661">
    <property type="term" value="F:NADP binding"/>
    <property type="evidence" value="ECO:0007669"/>
    <property type="project" value="InterPro"/>
</dbReference>
<dbReference type="PANTHER" id="PTHR38011:SF7">
    <property type="entry name" value="2,5-DIAMINO-6-RIBOSYLAMINO-4(3H)-PYRIMIDINONE 5'-PHOSPHATE REDUCTASE"/>
    <property type="match status" value="1"/>
</dbReference>
<evidence type="ECO:0000256" key="5">
    <source>
        <dbReference type="ARBA" id="ARBA00007417"/>
    </source>
</evidence>
<dbReference type="PIRSF" id="PIRSF006769">
    <property type="entry name" value="RibD"/>
    <property type="match status" value="1"/>
</dbReference>
<dbReference type="SUPFAM" id="SSF53927">
    <property type="entry name" value="Cytidine deaminase-like"/>
    <property type="match status" value="1"/>
</dbReference>
<dbReference type="AlphaFoldDB" id="A0A1H0B0C7"/>
<keyword evidence="9 15" id="KW-0862">Zinc</keyword>
<evidence type="ECO:0000256" key="18">
    <source>
        <dbReference type="PIRSR" id="PIRSR006769-3"/>
    </source>
</evidence>
<dbReference type="PROSITE" id="PS51747">
    <property type="entry name" value="CYT_DCMP_DEAMINASES_2"/>
    <property type="match status" value="1"/>
</dbReference>
<keyword evidence="21" id="KW-1185">Reference proteome</keyword>
<dbReference type="InterPro" id="IPR024072">
    <property type="entry name" value="DHFR-like_dom_sf"/>
</dbReference>
<keyword evidence="8 15" id="KW-0378">Hydrolase</keyword>
<dbReference type="InterPro" id="IPR004794">
    <property type="entry name" value="Eubact_RibD"/>
</dbReference>
<feature type="binding site" evidence="17">
    <location>
        <position position="153"/>
    </location>
    <ligand>
        <name>NADP(+)</name>
        <dbReference type="ChEBI" id="CHEBI:58349"/>
    </ligand>
</feature>
<feature type="binding site" evidence="17">
    <location>
        <begin position="291"/>
        <end position="297"/>
    </location>
    <ligand>
        <name>NADP(+)</name>
        <dbReference type="ChEBI" id="CHEBI:58349"/>
    </ligand>
</feature>
<dbReference type="FunFam" id="3.40.140.10:FF:000025">
    <property type="entry name" value="Riboflavin biosynthesis protein RibD"/>
    <property type="match status" value="1"/>
</dbReference>
<keyword evidence="11 15" id="KW-0560">Oxidoreductase</keyword>
<gene>
    <name evidence="20" type="ORF">SAMN04488053_101686</name>
</gene>
<dbReference type="EC" id="1.1.1.193" evidence="15"/>
<dbReference type="Gene3D" id="3.40.430.10">
    <property type="entry name" value="Dihydrofolate Reductase, subunit A"/>
    <property type="match status" value="1"/>
</dbReference>
<feature type="binding site" evidence="17">
    <location>
        <position position="221"/>
    </location>
    <ligand>
        <name>NADP(+)</name>
        <dbReference type="ChEBI" id="CHEBI:58349"/>
    </ligand>
</feature>
<dbReference type="Gene3D" id="3.40.140.10">
    <property type="entry name" value="Cytidine Deaminase, domain 2"/>
    <property type="match status" value="1"/>
</dbReference>
<feature type="binding site" evidence="18">
    <location>
        <position position="83"/>
    </location>
    <ligand>
        <name>Zn(2+)</name>
        <dbReference type="ChEBI" id="CHEBI:29105"/>
        <note>catalytic</note>
    </ligand>
</feature>
<proteinExistence type="inferred from homology"/>
<comment type="catalytic activity">
    <reaction evidence="13 15">
        <text>5-amino-6-(5-phospho-D-ribitylamino)uracil + NADP(+) = 5-amino-6-(5-phospho-D-ribosylamino)uracil + NADPH + H(+)</text>
        <dbReference type="Rhea" id="RHEA:17845"/>
        <dbReference type="ChEBI" id="CHEBI:15378"/>
        <dbReference type="ChEBI" id="CHEBI:57783"/>
        <dbReference type="ChEBI" id="CHEBI:58349"/>
        <dbReference type="ChEBI" id="CHEBI:58421"/>
        <dbReference type="ChEBI" id="CHEBI:58453"/>
        <dbReference type="EC" id="1.1.1.193"/>
    </reaction>
</comment>
<dbReference type="CDD" id="cd01284">
    <property type="entry name" value="Riboflavin_deaminase-reductase"/>
    <property type="match status" value="1"/>
</dbReference>
<evidence type="ECO:0000256" key="9">
    <source>
        <dbReference type="ARBA" id="ARBA00022833"/>
    </source>
</evidence>
<keyword evidence="7 15" id="KW-0479">Metal-binding</keyword>
<keyword evidence="6 15" id="KW-0686">Riboflavin biosynthesis</keyword>
<keyword evidence="12" id="KW-0511">Multifunctional enzyme</keyword>
<evidence type="ECO:0000259" key="19">
    <source>
        <dbReference type="PROSITE" id="PS51747"/>
    </source>
</evidence>
<comment type="catalytic activity">
    <reaction evidence="14 15">
        <text>2,5-diamino-6-hydroxy-4-(5-phosphoribosylamino)-pyrimidine + H2O + H(+) = 5-amino-6-(5-phospho-D-ribosylamino)uracil + NH4(+)</text>
        <dbReference type="Rhea" id="RHEA:21868"/>
        <dbReference type="ChEBI" id="CHEBI:15377"/>
        <dbReference type="ChEBI" id="CHEBI:15378"/>
        <dbReference type="ChEBI" id="CHEBI:28938"/>
        <dbReference type="ChEBI" id="CHEBI:58453"/>
        <dbReference type="ChEBI" id="CHEBI:58614"/>
        <dbReference type="EC" id="3.5.4.26"/>
    </reaction>
</comment>
<feature type="binding site" evidence="17">
    <location>
        <position position="203"/>
    </location>
    <ligand>
        <name>substrate</name>
    </ligand>
</feature>
<feature type="domain" description="CMP/dCMP-type deaminase" evidence="19">
    <location>
        <begin position="1"/>
        <end position="122"/>
    </location>
</feature>
<evidence type="ECO:0000256" key="14">
    <source>
        <dbReference type="ARBA" id="ARBA00049886"/>
    </source>
</evidence>
<dbReference type="PROSITE" id="PS00903">
    <property type="entry name" value="CYT_DCMP_DEAMINASES_1"/>
    <property type="match status" value="1"/>
</dbReference>
<evidence type="ECO:0000256" key="11">
    <source>
        <dbReference type="ARBA" id="ARBA00023002"/>
    </source>
</evidence>
<evidence type="ECO:0000256" key="4">
    <source>
        <dbReference type="ARBA" id="ARBA00005259"/>
    </source>
</evidence>
<dbReference type="GO" id="GO:0008703">
    <property type="term" value="F:5-amino-6-(5-phosphoribosylamino)uracil reductase activity"/>
    <property type="evidence" value="ECO:0007669"/>
    <property type="project" value="UniProtKB-EC"/>
</dbReference>
<feature type="binding site" evidence="18">
    <location>
        <position position="49"/>
    </location>
    <ligand>
        <name>Zn(2+)</name>
        <dbReference type="ChEBI" id="CHEBI:29105"/>
        <note>catalytic</note>
    </ligand>
</feature>
<evidence type="ECO:0000313" key="21">
    <source>
        <dbReference type="Proteomes" id="UP000198778"/>
    </source>
</evidence>
<keyword evidence="10 15" id="KW-0521">NADP</keyword>
<name>A0A1H0B0C7_9BACI</name>
<sequence length="359" mass="38341">MNETYMKLAIELAGAAAGQTSPNPLVGCVIVKQGEVIGMGAHLKAGEKHAERHALAMAGEKAAGAEMYVTLEPCSHTGRTPPCADAVVEAGIKKVYIGSVDPDSRVAGKGIQKLQNAGIEVVTGVMKEEADSLNRIFFHYAVNKKPYVTLKMATSIDGKIATVDGESQWITGTAARLDGHKLRHLHDAILVGIETVLADNPSLTTRLPQGGKNPLRIVLDSRLRVSKEATVIKDGGETWIFTTEQADTEKVEEIRAAGVKLTVVPGFRVPVEEVLIKLGEAEITSLLVEGGGTIHDSFLRAGILNEIVHYSAPLLIGGNSAPQAVSGQGLSRLAEVPRYNLAATEILGDDMKHVYYRKE</sequence>
<organism evidence="20 21">
    <name type="scientific">Alkalicoccus daliensis</name>
    <dbReference type="NCBI Taxonomy" id="745820"/>
    <lineage>
        <taxon>Bacteria</taxon>
        <taxon>Bacillati</taxon>
        <taxon>Bacillota</taxon>
        <taxon>Bacilli</taxon>
        <taxon>Bacillales</taxon>
        <taxon>Bacillaceae</taxon>
        <taxon>Alkalicoccus</taxon>
    </lineage>
</organism>
<feature type="binding site" evidence="17">
    <location>
        <position position="206"/>
    </location>
    <ligand>
        <name>substrate</name>
    </ligand>
</feature>
<dbReference type="GO" id="GO:0008270">
    <property type="term" value="F:zinc ion binding"/>
    <property type="evidence" value="ECO:0007669"/>
    <property type="project" value="InterPro"/>
</dbReference>
<comment type="pathway">
    <text evidence="2 15">Cofactor biosynthesis; riboflavin biosynthesis; 5-amino-6-(D-ribitylamino)uracil from GTP: step 2/4.</text>
</comment>
<comment type="function">
    <text evidence="1 15">Converts 2,5-diamino-6-(ribosylamino)-4(3h)-pyrimidinone 5'-phosphate into 5-amino-6-(ribosylamino)-2,4(1h,3h)-pyrimidinedione 5'-phosphate.</text>
</comment>
<evidence type="ECO:0000256" key="15">
    <source>
        <dbReference type="PIRNR" id="PIRNR006769"/>
    </source>
</evidence>
<dbReference type="InterPro" id="IPR002125">
    <property type="entry name" value="CMP_dCMP_dom"/>
</dbReference>
<dbReference type="Pfam" id="PF01872">
    <property type="entry name" value="RibD_C"/>
    <property type="match status" value="1"/>
</dbReference>
<feature type="binding site" evidence="17">
    <location>
        <position position="199"/>
    </location>
    <ligand>
        <name>NADP(+)</name>
        <dbReference type="ChEBI" id="CHEBI:58349"/>
    </ligand>
</feature>
<dbReference type="RefSeq" id="WP_090840577.1">
    <property type="nucleotide sequence ID" value="NZ_FNIL01000001.1"/>
</dbReference>
<dbReference type="UniPathway" id="UPA00275">
    <property type="reaction ID" value="UER00401"/>
</dbReference>
<evidence type="ECO:0000256" key="7">
    <source>
        <dbReference type="ARBA" id="ARBA00022723"/>
    </source>
</evidence>
<feature type="binding site" evidence="17">
    <location>
        <position position="183"/>
    </location>
    <ligand>
        <name>substrate</name>
    </ligand>
</feature>
<comment type="pathway">
    <text evidence="3 15">Cofactor biosynthesis; riboflavin biosynthesis; 5-amino-6-(D-ribitylamino)uracil from GTP: step 3/4.</text>
</comment>
<dbReference type="EC" id="3.5.4.26" evidence="15"/>
<evidence type="ECO:0000256" key="16">
    <source>
        <dbReference type="PIRSR" id="PIRSR006769-1"/>
    </source>
</evidence>
<feature type="active site" description="Proton donor" evidence="16">
    <location>
        <position position="51"/>
    </location>
</feature>
<accession>A0A1H0B0C7</accession>
<dbReference type="Proteomes" id="UP000198778">
    <property type="component" value="Unassembled WGS sequence"/>
</dbReference>
<evidence type="ECO:0000256" key="6">
    <source>
        <dbReference type="ARBA" id="ARBA00022619"/>
    </source>
</evidence>
<feature type="binding site" evidence="17">
    <location>
        <position position="169"/>
    </location>
    <ligand>
        <name>NADP(+)</name>
        <dbReference type="ChEBI" id="CHEBI:58349"/>
    </ligand>
</feature>
<dbReference type="OrthoDB" id="9800865at2"/>
<dbReference type="STRING" id="745820.SAMN04488053_101686"/>
<dbReference type="NCBIfam" id="TIGR00227">
    <property type="entry name" value="ribD_Cterm"/>
    <property type="match status" value="1"/>
</dbReference>
<dbReference type="InterPro" id="IPR002734">
    <property type="entry name" value="RibDG_C"/>
</dbReference>
<dbReference type="InterPro" id="IPR016192">
    <property type="entry name" value="APOBEC/CMP_deaminase_Zn-bd"/>
</dbReference>
<dbReference type="GO" id="GO:0008835">
    <property type="term" value="F:diaminohydroxyphosphoribosylaminopyrimidine deaminase activity"/>
    <property type="evidence" value="ECO:0007669"/>
    <property type="project" value="UniProtKB-EC"/>
</dbReference>
<evidence type="ECO:0000256" key="3">
    <source>
        <dbReference type="ARBA" id="ARBA00004910"/>
    </source>
</evidence>
<dbReference type="InterPro" id="IPR050765">
    <property type="entry name" value="Riboflavin_Biosynth_HTPR"/>
</dbReference>
<evidence type="ECO:0000256" key="17">
    <source>
        <dbReference type="PIRSR" id="PIRSR006769-2"/>
    </source>
</evidence>
<evidence type="ECO:0000256" key="2">
    <source>
        <dbReference type="ARBA" id="ARBA00004882"/>
    </source>
</evidence>
<feature type="binding site" evidence="17">
    <location>
        <position position="195"/>
    </location>
    <ligand>
        <name>NADP(+)</name>
        <dbReference type="ChEBI" id="CHEBI:58349"/>
    </ligand>
</feature>
<comment type="cofactor">
    <cofactor evidence="15 18">
        <name>Zn(2+)</name>
        <dbReference type="ChEBI" id="CHEBI:29105"/>
    </cofactor>
    <text evidence="15 18">Binds 1 zinc ion.</text>
</comment>
<protein>
    <recommendedName>
        <fullName evidence="15">Riboflavin biosynthesis protein RibD</fullName>
    </recommendedName>
    <domain>
        <recommendedName>
            <fullName evidence="15">Diaminohydroxyphosphoribosylaminopyrimidine deaminase</fullName>
            <shortName evidence="15">DRAP deaminase</shortName>
            <ecNumber evidence="15">3.5.4.26</ecNumber>
        </recommendedName>
        <alternativeName>
            <fullName evidence="15">Riboflavin-specific deaminase</fullName>
        </alternativeName>
    </domain>
    <domain>
        <recommendedName>
            <fullName evidence="15">5-amino-6-(5-phosphoribosylamino)uracil reductase</fullName>
            <ecNumber evidence="15">1.1.1.193</ecNumber>
        </recommendedName>
        <alternativeName>
            <fullName evidence="15">HTP reductase</fullName>
        </alternativeName>
    </domain>
</protein>
<evidence type="ECO:0000256" key="12">
    <source>
        <dbReference type="ARBA" id="ARBA00023268"/>
    </source>
</evidence>
<dbReference type="EMBL" id="FNIL01000001">
    <property type="protein sequence ID" value="SDN38753.1"/>
    <property type="molecule type" value="Genomic_DNA"/>
</dbReference>
<comment type="similarity">
    <text evidence="5 15">In the C-terminal section; belongs to the HTP reductase family.</text>
</comment>
<feature type="binding site" evidence="18">
    <location>
        <position position="74"/>
    </location>
    <ligand>
        <name>Zn(2+)</name>
        <dbReference type="ChEBI" id="CHEBI:29105"/>
        <note>catalytic</note>
    </ligand>
</feature>
<evidence type="ECO:0000313" key="20">
    <source>
        <dbReference type="EMBL" id="SDN38753.1"/>
    </source>
</evidence>
<dbReference type="PANTHER" id="PTHR38011">
    <property type="entry name" value="DIHYDROFOLATE REDUCTASE FAMILY PROTEIN (AFU_ORTHOLOGUE AFUA_8G06820)"/>
    <property type="match status" value="1"/>
</dbReference>
<feature type="binding site" evidence="17">
    <location>
        <position position="167"/>
    </location>
    <ligand>
        <name>substrate</name>
    </ligand>
</feature>
<feature type="binding site" evidence="17">
    <location>
        <position position="289"/>
    </location>
    <ligand>
        <name>substrate</name>
    </ligand>
</feature>
<evidence type="ECO:0000256" key="13">
    <source>
        <dbReference type="ARBA" id="ARBA00049861"/>
    </source>
</evidence>
<dbReference type="SUPFAM" id="SSF53597">
    <property type="entry name" value="Dihydrofolate reductase-like"/>
    <property type="match status" value="1"/>
</dbReference>
<reference evidence="21" key="1">
    <citation type="submission" date="2016-10" db="EMBL/GenBank/DDBJ databases">
        <authorList>
            <person name="Varghese N."/>
            <person name="Submissions S."/>
        </authorList>
    </citation>
    <scope>NUCLEOTIDE SEQUENCE [LARGE SCALE GENOMIC DNA]</scope>
    <source>
        <strain evidence="21">CGMCC 1.10369</strain>
    </source>
</reference>
<evidence type="ECO:0000256" key="8">
    <source>
        <dbReference type="ARBA" id="ARBA00022801"/>
    </source>
</evidence>
<evidence type="ECO:0000256" key="1">
    <source>
        <dbReference type="ARBA" id="ARBA00002151"/>
    </source>
</evidence>
<dbReference type="GO" id="GO:0009231">
    <property type="term" value="P:riboflavin biosynthetic process"/>
    <property type="evidence" value="ECO:0007669"/>
    <property type="project" value="UniProtKB-UniPathway"/>
</dbReference>
<comment type="similarity">
    <text evidence="4 15">In the N-terminal section; belongs to the cytidine and deoxycytidylate deaminase family.</text>
</comment>
<dbReference type="Pfam" id="PF00383">
    <property type="entry name" value="dCMP_cyt_deam_1"/>
    <property type="match status" value="1"/>
</dbReference>
<dbReference type="InterPro" id="IPR016193">
    <property type="entry name" value="Cytidine_deaminase-like"/>
</dbReference>
<evidence type="ECO:0000256" key="10">
    <source>
        <dbReference type="ARBA" id="ARBA00022857"/>
    </source>
</evidence>